<evidence type="ECO:0000256" key="5">
    <source>
        <dbReference type="ARBA" id="ARBA00023136"/>
    </source>
</evidence>
<dbReference type="GO" id="GO:0019706">
    <property type="term" value="F:protein-cysteine S-palmitoyltransferase activity"/>
    <property type="evidence" value="ECO:0007669"/>
    <property type="project" value="UniProtKB-EC"/>
</dbReference>
<dbReference type="Pfam" id="PF07857">
    <property type="entry name" value="TMEM144"/>
    <property type="match status" value="1"/>
</dbReference>
<feature type="transmembrane region" description="Helical" evidence="6">
    <location>
        <begin position="298"/>
        <end position="319"/>
    </location>
</feature>
<dbReference type="GO" id="GO:0015144">
    <property type="term" value="F:carbohydrate transmembrane transporter activity"/>
    <property type="evidence" value="ECO:0007669"/>
    <property type="project" value="InterPro"/>
</dbReference>
<comment type="domain">
    <text evidence="6">The DHHC domain is required for palmitoyltransferase activity.</text>
</comment>
<dbReference type="GeneID" id="36405004"/>
<dbReference type="EMBL" id="CCYD01000435">
    <property type="protein sequence ID" value="CEG39713.1"/>
    <property type="molecule type" value="Genomic_DNA"/>
</dbReference>
<feature type="transmembrane region" description="Helical" evidence="6">
    <location>
        <begin position="6"/>
        <end position="24"/>
    </location>
</feature>
<proteinExistence type="inferred from homology"/>
<evidence type="ECO:0000256" key="7">
    <source>
        <dbReference type="SAM" id="MobiDB-lite"/>
    </source>
</evidence>
<dbReference type="InterPro" id="IPR010651">
    <property type="entry name" value="Sugar_transport"/>
</dbReference>
<feature type="transmembrane region" description="Helical" evidence="6">
    <location>
        <begin position="469"/>
        <end position="494"/>
    </location>
</feature>
<feature type="transmembrane region" description="Helical" evidence="6">
    <location>
        <begin position="245"/>
        <end position="266"/>
    </location>
</feature>
<evidence type="ECO:0000313" key="10">
    <source>
        <dbReference type="Proteomes" id="UP000054928"/>
    </source>
</evidence>
<evidence type="ECO:0000256" key="3">
    <source>
        <dbReference type="ARBA" id="ARBA00022692"/>
    </source>
</evidence>
<dbReference type="EC" id="2.3.1.225" evidence="6"/>
<comment type="subcellular location">
    <subcellularLocation>
        <location evidence="1">Membrane</location>
        <topology evidence="1">Multi-pass membrane protein</topology>
    </subcellularLocation>
</comment>
<feature type="transmembrane region" description="Helical" evidence="6">
    <location>
        <begin position="36"/>
        <end position="55"/>
    </location>
</feature>
<dbReference type="InterPro" id="IPR001594">
    <property type="entry name" value="Palmitoyltrfase_DHHC"/>
</dbReference>
<keyword evidence="6" id="KW-0012">Acyltransferase</keyword>
<evidence type="ECO:0000256" key="2">
    <source>
        <dbReference type="ARBA" id="ARBA00005731"/>
    </source>
</evidence>
<dbReference type="InterPro" id="IPR012435">
    <property type="entry name" value="TMEM144"/>
</dbReference>
<evidence type="ECO:0000256" key="1">
    <source>
        <dbReference type="ARBA" id="ARBA00004141"/>
    </source>
</evidence>
<evidence type="ECO:0000259" key="8">
    <source>
        <dbReference type="Pfam" id="PF01529"/>
    </source>
</evidence>
<feature type="transmembrane region" description="Helical" evidence="6">
    <location>
        <begin position="384"/>
        <end position="401"/>
    </location>
</feature>
<keyword evidence="6" id="KW-0808">Transferase</keyword>
<feature type="domain" description="Palmitoyltransferase DHHC" evidence="8">
    <location>
        <begin position="426"/>
        <end position="493"/>
    </location>
</feature>
<feature type="compositionally biased region" description="Low complexity" evidence="7">
    <location>
        <begin position="175"/>
        <end position="185"/>
    </location>
</feature>
<feature type="region of interest" description="Disordered" evidence="7">
    <location>
        <begin position="156"/>
        <end position="185"/>
    </location>
</feature>
<protein>
    <recommendedName>
        <fullName evidence="6">Palmitoyltransferase</fullName>
        <ecNumber evidence="6">2.3.1.225</ecNumber>
    </recommendedName>
</protein>
<evidence type="ECO:0000256" key="6">
    <source>
        <dbReference type="RuleBase" id="RU079119"/>
    </source>
</evidence>
<dbReference type="PANTHER" id="PTHR16119">
    <property type="entry name" value="TRANSMEMBRANE PROTEIN 144"/>
    <property type="match status" value="1"/>
</dbReference>
<evidence type="ECO:0000313" key="9">
    <source>
        <dbReference type="EMBL" id="CEG39713.1"/>
    </source>
</evidence>
<comment type="caution">
    <text evidence="6">Lacks conserved residue(s) required for the propagation of feature annotation.</text>
</comment>
<reference evidence="10" key="1">
    <citation type="submission" date="2014-09" db="EMBL/GenBank/DDBJ databases">
        <authorList>
            <person name="Sharma Rahul"/>
            <person name="Thines Marco"/>
        </authorList>
    </citation>
    <scope>NUCLEOTIDE SEQUENCE [LARGE SCALE GENOMIC DNA]</scope>
</reference>
<dbReference type="Pfam" id="PF01529">
    <property type="entry name" value="DHHC"/>
    <property type="match status" value="1"/>
</dbReference>
<dbReference type="GO" id="GO:0016020">
    <property type="term" value="C:membrane"/>
    <property type="evidence" value="ECO:0007669"/>
    <property type="project" value="UniProtKB-SubCell"/>
</dbReference>
<keyword evidence="5 6" id="KW-0472">Membrane</keyword>
<feature type="transmembrane region" description="Helical" evidence="6">
    <location>
        <begin position="94"/>
        <end position="119"/>
    </location>
</feature>
<feature type="transmembrane region" description="Helical" evidence="6">
    <location>
        <begin position="67"/>
        <end position="87"/>
    </location>
</feature>
<keyword evidence="4 6" id="KW-1133">Transmembrane helix</keyword>
<keyword evidence="10" id="KW-1185">Reference proteome</keyword>
<feature type="transmembrane region" description="Helical" evidence="6">
    <location>
        <begin position="131"/>
        <end position="150"/>
    </location>
</feature>
<dbReference type="RefSeq" id="XP_024576082.1">
    <property type="nucleotide sequence ID" value="XM_024725290.1"/>
</dbReference>
<sequence>MSEEVLLGYTAATLAVFFFGTCYVPAKAYATYDGIIFQWFMCSGILMVGIAWGLLSNNWSQFSHSGMFTFPEGLLGGALFAIANLLIPTVVNTLGLGVGFMLWNATNITLGYCVSRLGLFGVSPTIPTMPWISLLGIFFMLASIAVYGTIKPTLKAPKAGKTARNPTNVRENNSRESSNASLASEDSPLLPQFAELKSIASIRRESLPQSLVHPELPNFGPYMMPNELGEHIELIDAHAEKTRKFFGMFVALLVGAFLSCCLVPFVNWKQRCHPSDPAQNDPIVETCNPLDFVFSQCLGVYLTSTIVFLLYSLFHRFVLKRSMPRSVMRPAFFPFALLVQPWCRCYGPLALRHAAILVAVSNSVARAYCSPFPRMNDLLLEFKVVLLVSICLTTISFTMVACSDPGVVFQDLEVCNQLHDIETGIICAQCEVRRPLNASHCSDCGVCIKELDHHCPWTGKCVGERTIKWFYIFLTCISLHCMLIGAIVLVTFVAK</sequence>
<comment type="similarity">
    <text evidence="2">Belongs to the TMEM144 family.</text>
</comment>
<dbReference type="PANTHER" id="PTHR16119:SF17">
    <property type="entry name" value="TRANSMEMBRANE PROTEIN 144"/>
    <property type="match status" value="1"/>
</dbReference>
<accession>A0A0P1AGW3</accession>
<keyword evidence="3 6" id="KW-0812">Transmembrane</keyword>
<dbReference type="OMA" id="VEGGHKC"/>
<dbReference type="PROSITE" id="PS50216">
    <property type="entry name" value="DHHC"/>
    <property type="match status" value="1"/>
</dbReference>
<dbReference type="Proteomes" id="UP000054928">
    <property type="component" value="Unassembled WGS sequence"/>
</dbReference>
<comment type="catalytic activity">
    <reaction evidence="6">
        <text>L-cysteinyl-[protein] + hexadecanoyl-CoA = S-hexadecanoyl-L-cysteinyl-[protein] + CoA</text>
        <dbReference type="Rhea" id="RHEA:36683"/>
        <dbReference type="Rhea" id="RHEA-COMP:10131"/>
        <dbReference type="Rhea" id="RHEA-COMP:11032"/>
        <dbReference type="ChEBI" id="CHEBI:29950"/>
        <dbReference type="ChEBI" id="CHEBI:57287"/>
        <dbReference type="ChEBI" id="CHEBI:57379"/>
        <dbReference type="ChEBI" id="CHEBI:74151"/>
        <dbReference type="EC" id="2.3.1.225"/>
    </reaction>
</comment>
<evidence type="ECO:0000256" key="4">
    <source>
        <dbReference type="ARBA" id="ARBA00022989"/>
    </source>
</evidence>
<dbReference type="AlphaFoldDB" id="A0A0P1AGW3"/>
<name>A0A0P1AGW3_PLAHL</name>
<dbReference type="OrthoDB" id="426527at2759"/>
<organism evidence="9 10">
    <name type="scientific">Plasmopara halstedii</name>
    <name type="common">Downy mildew of sunflower</name>
    <dbReference type="NCBI Taxonomy" id="4781"/>
    <lineage>
        <taxon>Eukaryota</taxon>
        <taxon>Sar</taxon>
        <taxon>Stramenopiles</taxon>
        <taxon>Oomycota</taxon>
        <taxon>Peronosporomycetes</taxon>
        <taxon>Peronosporales</taxon>
        <taxon>Peronosporaceae</taxon>
        <taxon>Plasmopara</taxon>
    </lineage>
</organism>
<comment type="similarity">
    <text evidence="6">Belongs to the DHHC palmitoyltransferase family.</text>
</comment>